<evidence type="ECO:0000313" key="1">
    <source>
        <dbReference type="EMBL" id="KAJ1673970.1"/>
    </source>
</evidence>
<protein>
    <submittedName>
        <fullName evidence="1">Uncharacterized protein</fullName>
    </submittedName>
</protein>
<reference evidence="1" key="1">
    <citation type="submission" date="2022-06" db="EMBL/GenBank/DDBJ databases">
        <title>Phylogenomic reconstructions and comparative analyses of Kickxellomycotina fungi.</title>
        <authorList>
            <person name="Reynolds N.K."/>
            <person name="Stajich J.E."/>
            <person name="Barry K."/>
            <person name="Grigoriev I.V."/>
            <person name="Crous P."/>
            <person name="Smith M.E."/>
        </authorList>
    </citation>
    <scope>NUCLEOTIDE SEQUENCE</scope>
    <source>
        <strain evidence="1">RSA 2271</strain>
    </source>
</reference>
<proteinExistence type="predicted"/>
<evidence type="ECO:0000313" key="2">
    <source>
        <dbReference type="Proteomes" id="UP001145114"/>
    </source>
</evidence>
<accession>A0ACC1HBL6</accession>
<organism evidence="1 2">
    <name type="scientific">Spiromyces aspiralis</name>
    <dbReference type="NCBI Taxonomy" id="68401"/>
    <lineage>
        <taxon>Eukaryota</taxon>
        <taxon>Fungi</taxon>
        <taxon>Fungi incertae sedis</taxon>
        <taxon>Zoopagomycota</taxon>
        <taxon>Kickxellomycotina</taxon>
        <taxon>Kickxellomycetes</taxon>
        <taxon>Kickxellales</taxon>
        <taxon>Kickxellaceae</taxon>
        <taxon>Spiromyces</taxon>
    </lineage>
</organism>
<gene>
    <name evidence="1" type="ORF">EV182_004223</name>
</gene>
<sequence>MCLTSGWSGLFCRSSEDAADTRGNILDSLDGIISQGINQKWLDRGIHRLTRLTSHYIDLRRCISEASEGSPGFPPGCVPEFEAACLNALMALNNKLQLLLLNSKLGADISAGSSLHDHIPEMVPAQLQTLLKATENIGAPGLAESRGVIERICALYAKMRSATAEYAVQLRGTRFSPVVSGLVVSLVEMIALRARPSSLSLLTATLLHSWPWRREDRYIVDREAAAVFSQALMTIDRSADHALSENLDLVFAECRSLASKPLEKVANMVHSLQAIVLAWEGGHRATAGGDSTSGAVLHWLVRSIARDWRHFWGFFFGVNREVENSKSNKKEQTLLACRVTLANMLTTMASSAGSFLTYQDCVVLCRDCVEILLEDTASNLYTQCVELLEACCKLLTNLGLHSDYREFVVESIFEALAGPCDTDVEVSLDDTHSDIDELSTSFRGLSTQHGQGVSNPMPSMLKQNMERPAFRYIRTSGSHSSNYYAQVRSFKQRPESPRVVQHPWLAQVLFRIQVELGEDNAGQLAVLINKFVRRRFPGAIPDLSPREIEKSVIEAGMASLDVKPEFFDVCRKNATLLHLALQLVLEETPTADR</sequence>
<comment type="caution">
    <text evidence="1">The sequence shown here is derived from an EMBL/GenBank/DDBJ whole genome shotgun (WGS) entry which is preliminary data.</text>
</comment>
<dbReference type="EMBL" id="JAMZIH010006394">
    <property type="protein sequence ID" value="KAJ1673970.1"/>
    <property type="molecule type" value="Genomic_DNA"/>
</dbReference>
<keyword evidence="2" id="KW-1185">Reference proteome</keyword>
<name>A0ACC1HBL6_9FUNG</name>
<dbReference type="Proteomes" id="UP001145114">
    <property type="component" value="Unassembled WGS sequence"/>
</dbReference>
<feature type="non-terminal residue" evidence="1">
    <location>
        <position position="593"/>
    </location>
</feature>